<organism evidence="2 3">
    <name type="scientific">Actinoplanes oblitus</name>
    <dbReference type="NCBI Taxonomy" id="3040509"/>
    <lineage>
        <taxon>Bacteria</taxon>
        <taxon>Bacillati</taxon>
        <taxon>Actinomycetota</taxon>
        <taxon>Actinomycetes</taxon>
        <taxon>Micromonosporales</taxon>
        <taxon>Micromonosporaceae</taxon>
        <taxon>Actinoplanes</taxon>
    </lineage>
</organism>
<keyword evidence="1" id="KW-1133">Transmembrane helix</keyword>
<keyword evidence="1" id="KW-0472">Membrane</keyword>
<feature type="transmembrane region" description="Helical" evidence="1">
    <location>
        <begin position="20"/>
        <end position="39"/>
    </location>
</feature>
<accession>A0ABY8WED5</accession>
<dbReference type="InterPro" id="IPR022704">
    <property type="entry name" value="DUF2746"/>
</dbReference>
<gene>
    <name evidence="2" type="ORF">ACTOB_007892</name>
</gene>
<dbReference type="EMBL" id="CP126980">
    <property type="protein sequence ID" value="WIM95762.1"/>
    <property type="molecule type" value="Genomic_DNA"/>
</dbReference>
<protein>
    <submittedName>
        <fullName evidence="2">DUF2746 domain-containing protein</fullName>
    </submittedName>
</protein>
<dbReference type="RefSeq" id="WP_284917074.1">
    <property type="nucleotide sequence ID" value="NZ_CP126980.1"/>
</dbReference>
<sequence>MEVTRPLHILALETPVQSAVVTAAGTIIVALVSVALELLRRSHRRLGQVRNQVENSHGSNLRDDIDKVIAAVARIEATQTLHTTGITDLRAELRHERAERLDVERRLTKHLDEG</sequence>
<keyword evidence="1" id="KW-0812">Transmembrane</keyword>
<evidence type="ECO:0000313" key="3">
    <source>
        <dbReference type="Proteomes" id="UP001240150"/>
    </source>
</evidence>
<name>A0ABY8WED5_9ACTN</name>
<dbReference type="Pfam" id="PF10874">
    <property type="entry name" value="DUF2746"/>
    <property type="match status" value="1"/>
</dbReference>
<evidence type="ECO:0000313" key="2">
    <source>
        <dbReference type="EMBL" id="WIM95762.1"/>
    </source>
</evidence>
<proteinExistence type="predicted"/>
<keyword evidence="3" id="KW-1185">Reference proteome</keyword>
<reference evidence="2 3" key="1">
    <citation type="submission" date="2023-06" db="EMBL/GenBank/DDBJ databases">
        <authorList>
            <person name="Yushchuk O."/>
            <person name="Binda E."/>
            <person name="Ruckert-Reed C."/>
            <person name="Fedorenko V."/>
            <person name="Kalinowski J."/>
            <person name="Marinelli F."/>
        </authorList>
    </citation>
    <scope>NUCLEOTIDE SEQUENCE [LARGE SCALE GENOMIC DNA]</scope>
    <source>
        <strain evidence="2 3">NRRL 3884</strain>
    </source>
</reference>
<dbReference type="Proteomes" id="UP001240150">
    <property type="component" value="Chromosome"/>
</dbReference>
<evidence type="ECO:0000256" key="1">
    <source>
        <dbReference type="SAM" id="Phobius"/>
    </source>
</evidence>